<dbReference type="OrthoDB" id="1996726at2759"/>
<evidence type="ECO:0000313" key="2">
    <source>
        <dbReference type="Proteomes" id="UP000652761"/>
    </source>
</evidence>
<gene>
    <name evidence="1" type="ORF">Taro_012024</name>
</gene>
<sequence>MATDGNVNDTILLVLTRSTMPKVLWMADLRPTALPSWNKMRISTMNIITQNRATSLKRLASSHYDL</sequence>
<proteinExistence type="predicted"/>
<dbReference type="AlphaFoldDB" id="A0A843U7X4"/>
<dbReference type="Proteomes" id="UP000652761">
    <property type="component" value="Unassembled WGS sequence"/>
</dbReference>
<accession>A0A843U7X4</accession>
<protein>
    <submittedName>
        <fullName evidence="1">Uncharacterized protein</fullName>
    </submittedName>
</protein>
<comment type="caution">
    <text evidence="1">The sequence shown here is derived from an EMBL/GenBank/DDBJ whole genome shotgun (WGS) entry which is preliminary data.</text>
</comment>
<dbReference type="EMBL" id="NMUH01000464">
    <property type="protein sequence ID" value="MQL79565.1"/>
    <property type="molecule type" value="Genomic_DNA"/>
</dbReference>
<name>A0A843U7X4_COLES</name>
<keyword evidence="2" id="KW-1185">Reference proteome</keyword>
<reference evidence="1" key="1">
    <citation type="submission" date="2017-07" db="EMBL/GenBank/DDBJ databases">
        <title>Taro Niue Genome Assembly and Annotation.</title>
        <authorList>
            <person name="Atibalentja N."/>
            <person name="Keating K."/>
            <person name="Fields C.J."/>
        </authorList>
    </citation>
    <scope>NUCLEOTIDE SEQUENCE</scope>
    <source>
        <strain evidence="1">Niue_2</strain>
        <tissue evidence="1">Leaf</tissue>
    </source>
</reference>
<organism evidence="1 2">
    <name type="scientific">Colocasia esculenta</name>
    <name type="common">Wild taro</name>
    <name type="synonym">Arum esculentum</name>
    <dbReference type="NCBI Taxonomy" id="4460"/>
    <lineage>
        <taxon>Eukaryota</taxon>
        <taxon>Viridiplantae</taxon>
        <taxon>Streptophyta</taxon>
        <taxon>Embryophyta</taxon>
        <taxon>Tracheophyta</taxon>
        <taxon>Spermatophyta</taxon>
        <taxon>Magnoliopsida</taxon>
        <taxon>Liliopsida</taxon>
        <taxon>Araceae</taxon>
        <taxon>Aroideae</taxon>
        <taxon>Colocasieae</taxon>
        <taxon>Colocasia</taxon>
    </lineage>
</organism>
<evidence type="ECO:0000313" key="1">
    <source>
        <dbReference type="EMBL" id="MQL79565.1"/>
    </source>
</evidence>